<dbReference type="Proteomes" id="UP000001409">
    <property type="component" value="Chromosome"/>
</dbReference>
<feature type="region of interest" description="Disordered" evidence="1">
    <location>
        <begin position="93"/>
        <end position="165"/>
    </location>
</feature>
<dbReference type="HOGENOM" id="CLU_1109957_0_0_11"/>
<keyword evidence="2" id="KW-0812">Transmembrane</keyword>
<reference evidence="3 4" key="1">
    <citation type="journal article" date="2003" name="Genome Res.">
        <title>Comparative complete genome sequence analysis of the amino acid replacements responsible for the thermostability of Corynebacterium efficiens.</title>
        <authorList>
            <person name="Nishio Y."/>
            <person name="Nakamura Y."/>
            <person name="Kawarabayasi Y."/>
            <person name="Usuda Y."/>
            <person name="Kimura E."/>
            <person name="Sugimoto S."/>
            <person name="Matsui K."/>
            <person name="Yamagishi A."/>
            <person name="Kikuchi H."/>
            <person name="Ikeo K."/>
            <person name="Gojobori T."/>
        </authorList>
    </citation>
    <scope>NUCLEOTIDE SEQUENCE [LARGE SCALE GENOMIC DNA]</scope>
    <source>
        <strain evidence="4">DSM 44549 / YS-314 / AJ 12310 / JCM 11189 / NBRC 100395</strain>
    </source>
</reference>
<keyword evidence="2" id="KW-1133">Transmembrane helix</keyword>
<feature type="compositionally biased region" description="Low complexity" evidence="1">
    <location>
        <begin position="97"/>
        <end position="149"/>
    </location>
</feature>
<protein>
    <submittedName>
        <fullName evidence="3">Uncharacterized protein</fullName>
    </submittedName>
</protein>
<evidence type="ECO:0000313" key="3">
    <source>
        <dbReference type="EMBL" id="BAC17215.1"/>
    </source>
</evidence>
<sequence length="250" mass="26957">MLCKFVLRRGPVGWFPCHDCRKSWTREKEQDMTDMNNQYPGDTPPPGDGYGQDEAREEVRDNNRTLTVIATVLGVLLLIAAIVIGWMLATRDDDDSTSAADTTTTSTTPLTTPVETVTATSTEPDPVTVTNTVPVEETTQTITQQTTAAPPAPPTTTAPAPGPSCDPEALRADGHDFVDGLLFCESGWARGGQDQSDYVRIFQWVNESWEMYAPTGESAVTGYPCYDTQAMAAQGAPSALINQTLDCSDG</sequence>
<keyword evidence="4" id="KW-1185">Reference proteome</keyword>
<keyword evidence="2" id="KW-0472">Membrane</keyword>
<evidence type="ECO:0000313" key="4">
    <source>
        <dbReference type="Proteomes" id="UP000001409"/>
    </source>
</evidence>
<feature type="region of interest" description="Disordered" evidence="1">
    <location>
        <begin position="28"/>
        <end position="54"/>
    </location>
</feature>
<dbReference type="KEGG" id="cef:CE0405"/>
<dbReference type="EMBL" id="BA000035">
    <property type="protein sequence ID" value="BAC17215.1"/>
    <property type="molecule type" value="Genomic_DNA"/>
</dbReference>
<evidence type="ECO:0000256" key="1">
    <source>
        <dbReference type="SAM" id="MobiDB-lite"/>
    </source>
</evidence>
<dbReference type="AlphaFoldDB" id="Q8FSI6"/>
<evidence type="ECO:0000256" key="2">
    <source>
        <dbReference type="SAM" id="Phobius"/>
    </source>
</evidence>
<feature type="transmembrane region" description="Helical" evidence="2">
    <location>
        <begin position="66"/>
        <end position="89"/>
    </location>
</feature>
<proteinExistence type="predicted"/>
<feature type="compositionally biased region" description="Pro residues" evidence="1">
    <location>
        <begin position="150"/>
        <end position="164"/>
    </location>
</feature>
<name>Q8FSI6_COREF</name>
<dbReference type="STRING" id="196164.gene:10740803"/>
<organism evidence="3 4">
    <name type="scientific">Corynebacterium efficiens (strain DSM 44549 / YS-314 / AJ 12310 / JCM 11189 / NBRC 100395)</name>
    <dbReference type="NCBI Taxonomy" id="196164"/>
    <lineage>
        <taxon>Bacteria</taxon>
        <taxon>Bacillati</taxon>
        <taxon>Actinomycetota</taxon>
        <taxon>Actinomycetes</taxon>
        <taxon>Mycobacteriales</taxon>
        <taxon>Corynebacteriaceae</taxon>
        <taxon>Corynebacterium</taxon>
    </lineage>
</organism>
<accession>Q8FSI6</accession>